<dbReference type="PANTHER" id="PTHR42788:SF13">
    <property type="entry name" value="ALIPHATIC SULFONATES IMPORT ATP-BINDING PROTEIN SSUB"/>
    <property type="match status" value="1"/>
</dbReference>
<reference evidence="3" key="1">
    <citation type="submission" date="2015-07" db="EMBL/GenBank/DDBJ databases">
        <title>Complete genome sequence and phylogenetic analysis of Limnochorda pilosa.</title>
        <authorList>
            <person name="Watanabe M."/>
            <person name="Kojima H."/>
            <person name="Fukui M."/>
        </authorList>
    </citation>
    <scope>NUCLEOTIDE SEQUENCE [LARGE SCALE GENOMIC DNA]</scope>
    <source>
        <strain evidence="3">HC45</strain>
    </source>
</reference>
<gene>
    <name evidence="2" type="ORF">LIP_1000</name>
</gene>
<dbReference type="STRING" id="1555112.LIP_1000"/>
<evidence type="ECO:0000313" key="2">
    <source>
        <dbReference type="EMBL" id="BAS26857.1"/>
    </source>
</evidence>
<reference evidence="3" key="2">
    <citation type="journal article" date="2016" name="Int. J. Syst. Evol. Microbiol.">
        <title>Complete genome sequence and cell structure of Limnochorda pilosa, a Gram-negative spore-former within the phylum Firmicutes.</title>
        <authorList>
            <person name="Watanabe M."/>
            <person name="Kojima H."/>
            <person name="Fukui M."/>
        </authorList>
    </citation>
    <scope>NUCLEOTIDE SEQUENCE [LARGE SCALE GENOMIC DNA]</scope>
    <source>
        <strain evidence="3">HC45</strain>
    </source>
</reference>
<dbReference type="Gene3D" id="3.40.50.300">
    <property type="entry name" value="P-loop containing nucleotide triphosphate hydrolases"/>
    <property type="match status" value="1"/>
</dbReference>
<dbReference type="EMBL" id="AP014924">
    <property type="protein sequence ID" value="BAS26857.1"/>
    <property type="molecule type" value="Genomic_DNA"/>
</dbReference>
<sequence length="104" mass="11907">MDEPFSALDEQNTFLLQEELLRIWGENRRTVVYVTHSIDEAILLGDRLVLMTARPGRVAEDMPVPLPRPRSVEGLRADPAAAELFVRIWQHLREEVSGARNRMA</sequence>
<accession>A0A0K2SIK5</accession>
<organism evidence="2 3">
    <name type="scientific">Limnochorda pilosa</name>
    <dbReference type="NCBI Taxonomy" id="1555112"/>
    <lineage>
        <taxon>Bacteria</taxon>
        <taxon>Bacillati</taxon>
        <taxon>Bacillota</taxon>
        <taxon>Limnochordia</taxon>
        <taxon>Limnochordales</taxon>
        <taxon>Limnochordaceae</taxon>
        <taxon>Limnochorda</taxon>
    </lineage>
</organism>
<proteinExistence type="predicted"/>
<protein>
    <recommendedName>
        <fullName evidence="4">ABC transporter ATP-binding protein</fullName>
    </recommendedName>
</protein>
<evidence type="ECO:0008006" key="4">
    <source>
        <dbReference type="Google" id="ProtNLM"/>
    </source>
</evidence>
<dbReference type="InterPro" id="IPR050166">
    <property type="entry name" value="ABC_transporter_ATP-bind"/>
</dbReference>
<dbReference type="PANTHER" id="PTHR42788">
    <property type="entry name" value="TAURINE IMPORT ATP-BINDING PROTEIN-RELATED"/>
    <property type="match status" value="1"/>
</dbReference>
<keyword evidence="3" id="KW-1185">Reference proteome</keyword>
<dbReference type="InterPro" id="IPR027417">
    <property type="entry name" value="P-loop_NTPase"/>
</dbReference>
<dbReference type="RefSeq" id="WP_068134952.1">
    <property type="nucleotide sequence ID" value="NZ_AP014924.1"/>
</dbReference>
<dbReference type="SUPFAM" id="SSF52540">
    <property type="entry name" value="P-loop containing nucleoside triphosphate hydrolases"/>
    <property type="match status" value="1"/>
</dbReference>
<evidence type="ECO:0000256" key="1">
    <source>
        <dbReference type="ARBA" id="ARBA00022448"/>
    </source>
</evidence>
<dbReference type="Proteomes" id="UP000065807">
    <property type="component" value="Chromosome"/>
</dbReference>
<keyword evidence="1" id="KW-0813">Transport</keyword>
<dbReference type="AlphaFoldDB" id="A0A0K2SIK5"/>
<evidence type="ECO:0000313" key="3">
    <source>
        <dbReference type="Proteomes" id="UP000065807"/>
    </source>
</evidence>
<dbReference type="KEGG" id="lpil:LIP_1000"/>
<name>A0A0K2SIK5_LIMPI</name>